<evidence type="ECO:0000313" key="8">
    <source>
        <dbReference type="Proteomes" id="UP001634394"/>
    </source>
</evidence>
<feature type="transmembrane region" description="Helical" evidence="6">
    <location>
        <begin position="197"/>
        <end position="220"/>
    </location>
</feature>
<keyword evidence="3" id="KW-0256">Endoplasmic reticulum</keyword>
<dbReference type="PANTHER" id="PTHR31394">
    <property type="entry name" value="TRANSMEMBRANE PROTEIN 199"/>
    <property type="match status" value="1"/>
</dbReference>
<comment type="caution">
    <text evidence="7">The sequence shown here is derived from an EMBL/GenBank/DDBJ whole genome shotgun (WGS) entry which is preliminary data.</text>
</comment>
<evidence type="ECO:0000256" key="5">
    <source>
        <dbReference type="ARBA" id="ARBA00023136"/>
    </source>
</evidence>
<dbReference type="EMBL" id="JBJQND010000013">
    <property type="protein sequence ID" value="KAL3856460.1"/>
    <property type="molecule type" value="Genomic_DNA"/>
</dbReference>
<dbReference type="AlphaFoldDB" id="A0ABD3V499"/>
<gene>
    <name evidence="7" type="ORF">ACJMK2_011216</name>
</gene>
<dbReference type="InterPro" id="IPR021013">
    <property type="entry name" value="ATPase_Vma12"/>
</dbReference>
<dbReference type="GO" id="GO:0005789">
    <property type="term" value="C:endoplasmic reticulum membrane"/>
    <property type="evidence" value="ECO:0007669"/>
    <property type="project" value="UniProtKB-SubCell"/>
</dbReference>
<feature type="transmembrane region" description="Helical" evidence="6">
    <location>
        <begin position="165"/>
        <end position="185"/>
    </location>
</feature>
<organism evidence="7 8">
    <name type="scientific">Sinanodonta woodiana</name>
    <name type="common">Chinese pond mussel</name>
    <name type="synonym">Anodonta woodiana</name>
    <dbReference type="NCBI Taxonomy" id="1069815"/>
    <lineage>
        <taxon>Eukaryota</taxon>
        <taxon>Metazoa</taxon>
        <taxon>Spiralia</taxon>
        <taxon>Lophotrochozoa</taxon>
        <taxon>Mollusca</taxon>
        <taxon>Bivalvia</taxon>
        <taxon>Autobranchia</taxon>
        <taxon>Heteroconchia</taxon>
        <taxon>Palaeoheterodonta</taxon>
        <taxon>Unionida</taxon>
        <taxon>Unionoidea</taxon>
        <taxon>Unionidae</taxon>
        <taxon>Unioninae</taxon>
        <taxon>Sinanodonta</taxon>
    </lineage>
</organism>
<evidence type="ECO:0000256" key="3">
    <source>
        <dbReference type="ARBA" id="ARBA00022824"/>
    </source>
</evidence>
<evidence type="ECO:0000256" key="1">
    <source>
        <dbReference type="ARBA" id="ARBA00004477"/>
    </source>
</evidence>
<protein>
    <recommendedName>
        <fullName evidence="9">Endoplasmic reticulum-based factor for assembly of v-atpase</fullName>
    </recommendedName>
</protein>
<evidence type="ECO:0000256" key="6">
    <source>
        <dbReference type="SAM" id="Phobius"/>
    </source>
</evidence>
<keyword evidence="2 6" id="KW-0812">Transmembrane</keyword>
<evidence type="ECO:0000256" key="2">
    <source>
        <dbReference type="ARBA" id="ARBA00022692"/>
    </source>
</evidence>
<keyword evidence="4 6" id="KW-1133">Transmembrane helix</keyword>
<accession>A0ABD3V499</accession>
<dbReference type="PANTHER" id="PTHR31394:SF1">
    <property type="entry name" value="TRANSMEMBRANE PROTEIN 199"/>
    <property type="match status" value="1"/>
</dbReference>
<evidence type="ECO:0008006" key="9">
    <source>
        <dbReference type="Google" id="ProtNLM"/>
    </source>
</evidence>
<keyword evidence="8" id="KW-1185">Reference proteome</keyword>
<proteinExistence type="predicted"/>
<dbReference type="Proteomes" id="UP001634394">
    <property type="component" value="Unassembled WGS sequence"/>
</dbReference>
<evidence type="ECO:0000256" key="4">
    <source>
        <dbReference type="ARBA" id="ARBA00022989"/>
    </source>
</evidence>
<reference evidence="7 8" key="1">
    <citation type="submission" date="2024-11" db="EMBL/GenBank/DDBJ databases">
        <title>Chromosome-level genome assembly of the freshwater bivalve Anodonta woodiana.</title>
        <authorList>
            <person name="Chen X."/>
        </authorList>
    </citation>
    <scope>NUCLEOTIDE SEQUENCE [LARGE SCALE GENOMIC DNA]</scope>
    <source>
        <strain evidence="7">MN2024</strain>
        <tissue evidence="7">Gills</tissue>
    </source>
</reference>
<evidence type="ECO:0000313" key="7">
    <source>
        <dbReference type="EMBL" id="KAL3856460.1"/>
    </source>
</evidence>
<dbReference type="Pfam" id="PF11712">
    <property type="entry name" value="Vma12"/>
    <property type="match status" value="1"/>
</dbReference>
<keyword evidence="5 6" id="KW-0472">Membrane</keyword>
<comment type="subcellular location">
    <subcellularLocation>
        <location evidence="1">Endoplasmic reticulum membrane</location>
        <topology evidence="1">Multi-pass membrane protein</topology>
    </subcellularLocation>
</comment>
<sequence length="224" mass="25672">MLDIFKVFKITSPLFEKFLFRIISGAMEYTEVEVLLTPSLLSYLNEAITCGCRDDVKKYILEYTKSTDVKTIKIKDVKSLHKVINDIRCSADQPKVYLHEMLEGSDLHIPEFKCHPRNPILEARIKRLQAQQENREYNKMVRNVQAQPDDFVAVGKDYKDLNRQLITILNFVVTVGGSFAFGYKATEYAFGDMGDTFLLQMVVGLILAAVVFIADMYFLIKSFA</sequence>
<name>A0ABD3V499_SINWO</name>